<dbReference type="STRING" id="1796616.A4V09_09720"/>
<evidence type="ECO:0000256" key="4">
    <source>
        <dbReference type="ARBA" id="ARBA00022741"/>
    </source>
</evidence>
<gene>
    <name evidence="9" type="primary">argS</name>
    <name evidence="13" type="ORF">A4V09_09720</name>
</gene>
<dbReference type="InterPro" id="IPR001278">
    <property type="entry name" value="Arg-tRNA-ligase"/>
</dbReference>
<dbReference type="HAMAP" id="MF_00123">
    <property type="entry name" value="Arg_tRNA_synth"/>
    <property type="match status" value="1"/>
</dbReference>
<dbReference type="InterPro" id="IPR036695">
    <property type="entry name" value="Arg-tRNA-synth_N_sf"/>
</dbReference>
<dbReference type="InterPro" id="IPR008909">
    <property type="entry name" value="DALR_anticod-bd"/>
</dbReference>
<name>A0A1C7I8M9_9FIRM</name>
<dbReference type="SMART" id="SM01016">
    <property type="entry name" value="Arg_tRNA_synt_N"/>
    <property type="match status" value="1"/>
</dbReference>
<comment type="catalytic activity">
    <reaction evidence="8 9">
        <text>tRNA(Arg) + L-arginine + ATP = L-arginyl-tRNA(Arg) + AMP + diphosphate</text>
        <dbReference type="Rhea" id="RHEA:20301"/>
        <dbReference type="Rhea" id="RHEA-COMP:9658"/>
        <dbReference type="Rhea" id="RHEA-COMP:9673"/>
        <dbReference type="ChEBI" id="CHEBI:30616"/>
        <dbReference type="ChEBI" id="CHEBI:32682"/>
        <dbReference type="ChEBI" id="CHEBI:33019"/>
        <dbReference type="ChEBI" id="CHEBI:78442"/>
        <dbReference type="ChEBI" id="CHEBI:78513"/>
        <dbReference type="ChEBI" id="CHEBI:456215"/>
        <dbReference type="EC" id="6.1.1.19"/>
    </reaction>
</comment>
<dbReference type="InterPro" id="IPR009080">
    <property type="entry name" value="tRNAsynth_Ia_anticodon-bd"/>
</dbReference>
<dbReference type="SMART" id="SM00836">
    <property type="entry name" value="DALR_1"/>
    <property type="match status" value="1"/>
</dbReference>
<feature type="domain" description="DALR anticodon binding" evidence="11">
    <location>
        <begin position="470"/>
        <end position="588"/>
    </location>
</feature>
<dbReference type="InterPro" id="IPR035684">
    <property type="entry name" value="ArgRS_core"/>
</dbReference>
<evidence type="ECO:0000259" key="11">
    <source>
        <dbReference type="SMART" id="SM00836"/>
    </source>
</evidence>
<evidence type="ECO:0000313" key="13">
    <source>
        <dbReference type="EMBL" id="ANU76016.1"/>
    </source>
</evidence>
<dbReference type="AlphaFoldDB" id="A0A1C7I8M9"/>
<keyword evidence="7 9" id="KW-0030">Aminoacyl-tRNA synthetase</keyword>
<dbReference type="SUPFAM" id="SSF52374">
    <property type="entry name" value="Nucleotidylyl transferase"/>
    <property type="match status" value="1"/>
</dbReference>
<evidence type="ECO:0000256" key="1">
    <source>
        <dbReference type="ARBA" id="ARBA00005594"/>
    </source>
</evidence>
<keyword evidence="2 9" id="KW-0963">Cytoplasm</keyword>
<evidence type="ECO:0000256" key="6">
    <source>
        <dbReference type="ARBA" id="ARBA00022917"/>
    </source>
</evidence>
<dbReference type="RefSeq" id="WP_065542193.1">
    <property type="nucleotide sequence ID" value="NZ_CP015405.2"/>
</dbReference>
<dbReference type="PANTHER" id="PTHR11956:SF5">
    <property type="entry name" value="ARGININE--TRNA LIGASE, CYTOPLASMIC"/>
    <property type="match status" value="1"/>
</dbReference>
<dbReference type="CDD" id="cd00671">
    <property type="entry name" value="ArgRS_core"/>
    <property type="match status" value="1"/>
</dbReference>
<dbReference type="GO" id="GO:0005524">
    <property type="term" value="F:ATP binding"/>
    <property type="evidence" value="ECO:0007669"/>
    <property type="project" value="UniProtKB-UniRule"/>
</dbReference>
<dbReference type="Proteomes" id="UP000092574">
    <property type="component" value="Chromosome"/>
</dbReference>
<evidence type="ECO:0000256" key="2">
    <source>
        <dbReference type="ARBA" id="ARBA00022490"/>
    </source>
</evidence>
<dbReference type="PANTHER" id="PTHR11956">
    <property type="entry name" value="ARGINYL-TRNA SYNTHETASE"/>
    <property type="match status" value="1"/>
</dbReference>
<evidence type="ECO:0000256" key="10">
    <source>
        <dbReference type="RuleBase" id="RU363038"/>
    </source>
</evidence>
<dbReference type="EC" id="6.1.1.19" evidence="9"/>
<evidence type="ECO:0000256" key="7">
    <source>
        <dbReference type="ARBA" id="ARBA00023146"/>
    </source>
</evidence>
<organism evidence="13 14">
    <name type="scientific">Blautia pseudococcoides</name>
    <dbReference type="NCBI Taxonomy" id="1796616"/>
    <lineage>
        <taxon>Bacteria</taxon>
        <taxon>Bacillati</taxon>
        <taxon>Bacillota</taxon>
        <taxon>Clostridia</taxon>
        <taxon>Lachnospirales</taxon>
        <taxon>Lachnospiraceae</taxon>
        <taxon>Blautia</taxon>
    </lineage>
</organism>
<evidence type="ECO:0000313" key="14">
    <source>
        <dbReference type="Proteomes" id="UP000092574"/>
    </source>
</evidence>
<dbReference type="SUPFAM" id="SSF55190">
    <property type="entry name" value="Arginyl-tRNA synthetase (ArgRS), N-terminal 'additional' domain"/>
    <property type="match status" value="1"/>
</dbReference>
<dbReference type="OrthoDB" id="9805987at2"/>
<dbReference type="Pfam" id="PF05746">
    <property type="entry name" value="DALR_1"/>
    <property type="match status" value="1"/>
</dbReference>
<dbReference type="Gene3D" id="3.40.50.620">
    <property type="entry name" value="HUPs"/>
    <property type="match status" value="1"/>
</dbReference>
<feature type="short sequence motif" description="'HIGH' region" evidence="9">
    <location>
        <begin position="123"/>
        <end position="133"/>
    </location>
</feature>
<keyword evidence="4 9" id="KW-0547">Nucleotide-binding</keyword>
<dbReference type="SUPFAM" id="SSF47323">
    <property type="entry name" value="Anticodon-binding domain of a subclass of class I aminoacyl-tRNA synthetases"/>
    <property type="match status" value="1"/>
</dbReference>
<comment type="similarity">
    <text evidence="1 9 10">Belongs to the class-I aminoacyl-tRNA synthetase family.</text>
</comment>
<evidence type="ECO:0000256" key="3">
    <source>
        <dbReference type="ARBA" id="ARBA00022598"/>
    </source>
</evidence>
<dbReference type="GO" id="GO:0005737">
    <property type="term" value="C:cytoplasm"/>
    <property type="evidence" value="ECO:0007669"/>
    <property type="project" value="UniProtKB-SubCell"/>
</dbReference>
<dbReference type="Pfam" id="PF00750">
    <property type="entry name" value="tRNA-synt_1d"/>
    <property type="match status" value="1"/>
</dbReference>
<dbReference type="EMBL" id="CP015405">
    <property type="protein sequence ID" value="ANU76016.1"/>
    <property type="molecule type" value="Genomic_DNA"/>
</dbReference>
<feature type="domain" description="Arginyl tRNA synthetase N-terminal" evidence="12">
    <location>
        <begin position="2"/>
        <end position="87"/>
    </location>
</feature>
<dbReference type="InterPro" id="IPR001412">
    <property type="entry name" value="aa-tRNA-synth_I_CS"/>
</dbReference>
<protein>
    <recommendedName>
        <fullName evidence="9">Arginine--tRNA ligase</fullName>
        <ecNumber evidence="9">6.1.1.19</ecNumber>
    </recommendedName>
    <alternativeName>
        <fullName evidence="9">Arginyl-tRNA synthetase</fullName>
        <shortName evidence="9">ArgRS</shortName>
    </alternativeName>
</protein>
<accession>A0A1C7I8M9</accession>
<dbReference type="InterPro" id="IPR005148">
    <property type="entry name" value="Arg-tRNA-synth_N"/>
</dbReference>
<keyword evidence="14" id="KW-1185">Reference proteome</keyword>
<comment type="subcellular location">
    <subcellularLocation>
        <location evidence="9">Cytoplasm</location>
    </subcellularLocation>
</comment>
<evidence type="ECO:0000259" key="12">
    <source>
        <dbReference type="SMART" id="SM01016"/>
    </source>
</evidence>
<dbReference type="Gene3D" id="3.30.1360.70">
    <property type="entry name" value="Arginyl tRNA synthetase N-terminal domain"/>
    <property type="match status" value="1"/>
</dbReference>
<dbReference type="PROSITE" id="PS00178">
    <property type="entry name" value="AA_TRNA_LIGASE_I"/>
    <property type="match status" value="1"/>
</dbReference>
<comment type="subunit">
    <text evidence="9">Monomer.</text>
</comment>
<dbReference type="GO" id="GO:0004814">
    <property type="term" value="F:arginine-tRNA ligase activity"/>
    <property type="evidence" value="ECO:0007669"/>
    <property type="project" value="UniProtKB-UniRule"/>
</dbReference>
<dbReference type="GO" id="GO:0006420">
    <property type="term" value="P:arginyl-tRNA aminoacylation"/>
    <property type="evidence" value="ECO:0007669"/>
    <property type="project" value="UniProtKB-UniRule"/>
</dbReference>
<keyword evidence="3 9" id="KW-0436">Ligase</keyword>
<dbReference type="InterPro" id="IPR014729">
    <property type="entry name" value="Rossmann-like_a/b/a_fold"/>
</dbReference>
<dbReference type="Pfam" id="PF03485">
    <property type="entry name" value="Arg_tRNA_synt_N"/>
    <property type="match status" value="1"/>
</dbReference>
<keyword evidence="5 9" id="KW-0067">ATP-binding</keyword>
<evidence type="ECO:0000256" key="8">
    <source>
        <dbReference type="ARBA" id="ARBA00049339"/>
    </source>
</evidence>
<proteinExistence type="inferred from homology"/>
<keyword evidence="6 9" id="KW-0648">Protein biosynthesis</keyword>
<dbReference type="KEGG" id="byl:A4V09_09720"/>
<evidence type="ECO:0000256" key="9">
    <source>
        <dbReference type="HAMAP-Rule" id="MF_00123"/>
    </source>
</evidence>
<sequence>MKKIIECMEAVIKDAFTASGYDEKFARVNVSNRPDLCEYQCNGAMAAAKTYKKAPIMIANDVVGKIKESKIFSQAEAVNPGFINLKLNPEFLASYLNDMQADENLSAEKAESPKTIIIDYGGPNVAKPLHVGHLRSAIIGESLKRMGRFLGHRVIGDVHLGDWGLQMGLIITELKKRSPELVYFDQTYEGEYPAEAPFTVSELEEIYPTASGRSKEDEAYKNEALEATLELQQGRRGYRALWKHIMEVSVADLKKNYEKLHVDFDLWKGEADADPYIPDMVAYLKDKGYAYPDQGALVVDVKEESDAKEIPPCMILKSDGASLYNTTDLATIVQRMEDYHPDEMIYVVDKRQELHFIQVFRCAKKAKLTEDDTQLAFVGFGTMNGKDGKPFKTREGGVMRLERLISEINEEMYKKIVENRSVKGDDAKKTAEMVGISAIKYGDLSNQASKDYVFDVERFTSFEGNTGPYILYTIVRIKSILERYREEGKNPEEGKMLPAANASEKALMLELSRFNSVIAPAFEEKAPHKICSYIYDLANAFNSFYHETKILSSENEVQKTSWIRLLVLARDVLETCIDLLGFEAPERM</sequence>
<reference evidence="13" key="1">
    <citation type="submission" date="2017-04" db="EMBL/GenBank/DDBJ databases">
        <title>Complete Genome Sequences of Twelve Strains of a Stable Defined Moderately Diverse Mouse Microbiota 2 (sDMDMm2).</title>
        <authorList>
            <person name="Uchimura Y."/>
            <person name="Wyss M."/>
            <person name="Brugiroux S."/>
            <person name="Limenitakis J.P."/>
            <person name="Stecher B."/>
            <person name="McCoy K.D."/>
            <person name="Macpherson A.J."/>
        </authorList>
    </citation>
    <scope>NUCLEOTIDE SEQUENCE</scope>
    <source>
        <strain evidence="13">YL58</strain>
    </source>
</reference>
<dbReference type="FunFam" id="3.40.50.620:FF:000116">
    <property type="entry name" value="Arginine--tRNA ligase"/>
    <property type="match status" value="1"/>
</dbReference>
<dbReference type="Gene3D" id="1.10.730.10">
    <property type="entry name" value="Isoleucyl-tRNA Synthetase, Domain 1"/>
    <property type="match status" value="1"/>
</dbReference>
<evidence type="ECO:0000256" key="5">
    <source>
        <dbReference type="ARBA" id="ARBA00022840"/>
    </source>
</evidence>
<dbReference type="NCBIfam" id="TIGR00456">
    <property type="entry name" value="argS"/>
    <property type="match status" value="1"/>
</dbReference>
<dbReference type="PRINTS" id="PR01038">
    <property type="entry name" value="TRNASYNTHARG"/>
</dbReference>